<sequence>MEWIKCSDRYPEVGQEVLIRIPVCEKFNIENARYSGYEQFIGAWCSIRGKGHSYTVTHWMPLPEPPAE</sequence>
<dbReference type="RefSeq" id="WP_084227804.1">
    <property type="nucleotide sequence ID" value="NZ_JABWPE010000018.1"/>
</dbReference>
<comment type="caution">
    <text evidence="2">The sequence shown here is derived from an EMBL/GenBank/DDBJ whole genome shotgun (WGS) entry which is preliminary data.</text>
</comment>
<organism evidence="2 3">
    <name type="scientific">Pantoea brenneri</name>
    <dbReference type="NCBI Taxonomy" id="472694"/>
    <lineage>
        <taxon>Bacteria</taxon>
        <taxon>Pseudomonadati</taxon>
        <taxon>Pseudomonadota</taxon>
        <taxon>Gammaproteobacteria</taxon>
        <taxon>Enterobacterales</taxon>
        <taxon>Erwiniaceae</taxon>
        <taxon>Pantoea</taxon>
    </lineage>
</organism>
<proteinExistence type="predicted"/>
<feature type="domain" description="DUF551" evidence="1">
    <location>
        <begin position="2"/>
        <end position="66"/>
    </location>
</feature>
<dbReference type="AlphaFoldDB" id="A0A7Y6NFU6"/>
<name>A0A7Y6NFU6_9GAMM</name>
<dbReference type="EMBL" id="JABWPM010000017">
    <property type="protein sequence ID" value="NUY97753.1"/>
    <property type="molecule type" value="Genomic_DNA"/>
</dbReference>
<evidence type="ECO:0000259" key="1">
    <source>
        <dbReference type="Pfam" id="PF04448"/>
    </source>
</evidence>
<dbReference type="GeneID" id="99805436"/>
<dbReference type="Pfam" id="PF04448">
    <property type="entry name" value="DUF551"/>
    <property type="match status" value="1"/>
</dbReference>
<protein>
    <submittedName>
        <fullName evidence="2">DUF551 domain-containing protein</fullName>
    </submittedName>
</protein>
<reference evidence="2 3" key="1">
    <citation type="submission" date="2020-05" db="EMBL/GenBank/DDBJ databases">
        <title>Whole Genome Sequences of Enterobacteriales Associated with the International Space Station.</title>
        <authorList>
            <person name="Bharadwaj A."/>
            <person name="Daudu R."/>
            <person name="Singh N."/>
            <person name="Wood J."/>
            <person name="Debieu M."/>
            <person name="Mason C."/>
            <person name="Wang C."/>
            <person name="Venkateswaran K."/>
        </authorList>
    </citation>
    <scope>NUCLEOTIDE SEQUENCE [LARGE SCALE GENOMIC DNA]</scope>
    <source>
        <strain evidence="2 3">IF5SW-B1</strain>
    </source>
</reference>
<evidence type="ECO:0000313" key="3">
    <source>
        <dbReference type="Proteomes" id="UP000566985"/>
    </source>
</evidence>
<dbReference type="Proteomes" id="UP000566985">
    <property type="component" value="Unassembled WGS sequence"/>
</dbReference>
<evidence type="ECO:0000313" key="2">
    <source>
        <dbReference type="EMBL" id="NUY97753.1"/>
    </source>
</evidence>
<dbReference type="InterPro" id="IPR007539">
    <property type="entry name" value="DUF551"/>
</dbReference>
<gene>
    <name evidence="2" type="ORF">HU668_14960</name>
</gene>
<accession>A0A7Y6NFU6</accession>